<feature type="compositionally biased region" description="Pro residues" evidence="9">
    <location>
        <begin position="1332"/>
        <end position="1347"/>
    </location>
</feature>
<evidence type="ECO:0000256" key="8">
    <source>
        <dbReference type="SAM" id="Coils"/>
    </source>
</evidence>
<evidence type="ECO:0000256" key="6">
    <source>
        <dbReference type="ARBA" id="ARBA00023180"/>
    </source>
</evidence>
<feature type="region of interest" description="Disordered" evidence="9">
    <location>
        <begin position="405"/>
        <end position="493"/>
    </location>
</feature>
<sequence length="1445" mass="160893">MYNFKLNYLILILFSFHTVICDISEKRICVDENCKEPISLAKTLLRYSSPEPGVLSFSPNADVTIFSKDVDSKKGYWEVEINGKRGYVPKTYIRESKILNKNTIIINTPLDQQHKLPLDTSGDDPNKILEKPISTDKIASEQTQTDISGRSQTDLTPDNVKEPYEVVDGTTIFSEPSDISPSSTEAPVHSTYVVPENNESVNASHSNDETMNPKASMSEDVVSEVVQNVLVNAVNSNTETNHPKDALPEDLVTNDNNEKADSLVQKAFSSISNFMNNDSEDLVDEDDEEFDIDDEEDEEDEDDQDETQTPNENLSSPNADQTIQDSELKNNAQVNELNAAKIKEVETPIIEVTLPPNIQDTTEVPFEEAEALPLEVTVTPEPSKLSTEMPLEDLKPIPDEVALAQEPITPSTETPVGEAEASAPKTLSQNSGDEIKIAPSTETPIDEAEASSPKTLPQNSGDEIKIAPSTETPVDEAEASSPKTLPQNSGDEMKIVISDSETLSEDVQIVAAAPNSQGSSDDSQDVTTDSSSLEKTNSEKSSPVENDLPGPSSIVYNFIKAASQASEVSLNNSEEAVLDSQENTENTQGPQVFHDSGNSFSETDELNMSPQIVTPKYPDVDTAFTNSNSTGIEETSENMESSHGMIYSAINDTEKKTEPDQSSNENIAALNSAPEQWSIDEKADENERNILPEESLANGEVVDESPSLYSSILGFFNSDNSEELDKNSTPLSNAEQKMSSPFAESQEVEIGYCDTETCKTPLQGSIFHSSDFSFNYDLFLYLSTSAISCIIFLFIYLAMDKSKRLKPLIAKINQLEKELLISLKENEMLQERGPLEITEINNTISSDTYDLLNEKLTAMEMSKQVLEMEVFNLQQAVEGKQALEQQIEMLEKELETSTEVGMELNRIISEMLDPTDGSERLKENVEQLQRQLFEQKMTIEEGNNMLGVKEAENLLLQSELEASKNKIAELLGKLDEMVENILKIETDKEQEQKSLQEEIAVYQQKYNEGVVKIEILTNDIQTLKAQLTDSQRQAELRIKEYNILKDSLKSIKSMSNDTAALHSLLDATSMKAEYHQLKIDNENYLAQLKQEQAAKSSYEKKCQAVTEDNLSLTKKYGDAEKEKVEANMKLEVLNNYFKKKEEELQGDILKYKSIWEAKQGEATSTTERIKLMQEEIENYKSQNEILKQEIVSQEIDLKSQISMLEKKVHENWVNARQTERKLEDARQEAAQLRNRITLTERNQNRLQSPVDQNGDLNMSTNSFDSPASPPMLFTSREHLPNTPPAPLIGLPPPFLPPPPGAPFLPPPPHDLPFLPNMFPRDHRPPPLGRLSSPPPPMGGVGYSPPPMGGARYTPPRMGGARYSPDSSAFSPYDRGTPSPAYDSEYGASPPDARRYGPYERVERREWQRAGRTANGRSQKGSMMSSGSDHSVESLDKLNRKQSKMV</sequence>
<keyword evidence="5 8" id="KW-0175">Coiled coil</keyword>
<dbReference type="OrthoDB" id="6627676at2759"/>
<keyword evidence="2 7" id="KW-0728">SH3 domain</keyword>
<feature type="compositionally biased region" description="Polar residues" evidence="9">
    <location>
        <begin position="481"/>
        <end position="490"/>
    </location>
</feature>
<protein>
    <recommendedName>
        <fullName evidence="11">SH3 domain-containing protein</fullName>
    </recommendedName>
</protein>
<keyword evidence="4" id="KW-0256">Endoplasmic reticulum</keyword>
<feature type="compositionally biased region" description="Polar residues" evidence="9">
    <location>
        <begin position="533"/>
        <end position="544"/>
    </location>
</feature>
<feature type="chain" id="PRO_5040176378" description="SH3 domain-containing protein" evidence="10">
    <location>
        <begin position="22"/>
        <end position="1445"/>
    </location>
</feature>
<reference evidence="12" key="2">
    <citation type="submission" date="2022-10" db="EMBL/GenBank/DDBJ databases">
        <authorList>
            <consortium name="ENA_rothamsted_submissions"/>
            <consortium name="culmorum"/>
            <person name="King R."/>
        </authorList>
    </citation>
    <scope>NUCLEOTIDE SEQUENCE</scope>
</reference>
<evidence type="ECO:0000256" key="10">
    <source>
        <dbReference type="SAM" id="SignalP"/>
    </source>
</evidence>
<reference evidence="12" key="1">
    <citation type="submission" date="2022-01" db="EMBL/GenBank/DDBJ databases">
        <authorList>
            <person name="King R."/>
        </authorList>
    </citation>
    <scope>NUCLEOTIDE SEQUENCE</scope>
</reference>
<dbReference type="InterPro" id="IPR001452">
    <property type="entry name" value="SH3_domain"/>
</dbReference>
<evidence type="ECO:0000313" key="13">
    <source>
        <dbReference type="Proteomes" id="UP001153737"/>
    </source>
</evidence>
<comment type="subcellular location">
    <subcellularLocation>
        <location evidence="1">Endoplasmic reticulum membrane</location>
        <topology evidence="1">Single-pass membrane protein</topology>
    </subcellularLocation>
</comment>
<feature type="coiled-coil region" evidence="8">
    <location>
        <begin position="1162"/>
        <end position="1242"/>
    </location>
</feature>
<name>A0A9P0GL39_PHACE</name>
<dbReference type="GO" id="GO:0006888">
    <property type="term" value="P:endoplasmic reticulum to Golgi vesicle-mediated transport"/>
    <property type="evidence" value="ECO:0007669"/>
    <property type="project" value="TreeGrafter"/>
</dbReference>
<feature type="region of interest" description="Disordered" evidence="9">
    <location>
        <begin position="506"/>
        <end position="552"/>
    </location>
</feature>
<gene>
    <name evidence="12" type="ORF">PHAECO_LOCUS3340</name>
</gene>
<evidence type="ECO:0000256" key="7">
    <source>
        <dbReference type="PROSITE-ProRule" id="PRU00192"/>
    </source>
</evidence>
<dbReference type="PANTHER" id="PTHR23158">
    <property type="entry name" value="MELANOMA INHIBITORY ACTIVITY-RELATED"/>
    <property type="match status" value="1"/>
</dbReference>
<feature type="region of interest" description="Disordered" evidence="9">
    <location>
        <begin position="234"/>
        <end position="253"/>
    </location>
</feature>
<feature type="domain" description="SH3" evidence="11">
    <location>
        <begin position="36"/>
        <end position="98"/>
    </location>
</feature>
<keyword evidence="3 10" id="KW-0732">Signal</keyword>
<dbReference type="PANTHER" id="PTHR23158:SF33">
    <property type="entry name" value="TRANSPORT AND GOLGI ORGANIZATION PROTEIN 1"/>
    <property type="match status" value="1"/>
</dbReference>
<feature type="compositionally biased region" description="Polar residues" evidence="9">
    <location>
        <begin position="452"/>
        <end position="461"/>
    </location>
</feature>
<feature type="compositionally biased region" description="Acidic residues" evidence="9">
    <location>
        <begin position="278"/>
        <end position="306"/>
    </location>
</feature>
<feature type="signal peptide" evidence="10">
    <location>
        <begin position="1"/>
        <end position="21"/>
    </location>
</feature>
<dbReference type="Proteomes" id="UP001153737">
    <property type="component" value="Chromosome 12"/>
</dbReference>
<feature type="compositionally biased region" description="Polar residues" evidence="9">
    <location>
        <begin position="198"/>
        <end position="215"/>
    </location>
</feature>
<proteinExistence type="predicted"/>
<feature type="compositionally biased region" description="Basic and acidic residues" evidence="9">
    <location>
        <begin position="1391"/>
        <end position="1408"/>
    </location>
</feature>
<dbReference type="GO" id="GO:0070971">
    <property type="term" value="C:endoplasmic reticulum exit site"/>
    <property type="evidence" value="ECO:0007669"/>
    <property type="project" value="TreeGrafter"/>
</dbReference>
<dbReference type="GO" id="GO:0009306">
    <property type="term" value="P:protein secretion"/>
    <property type="evidence" value="ECO:0007669"/>
    <property type="project" value="TreeGrafter"/>
</dbReference>
<feature type="coiled-coil region" evidence="8">
    <location>
        <begin position="1074"/>
        <end position="1108"/>
    </location>
</feature>
<dbReference type="GO" id="GO:0005789">
    <property type="term" value="C:endoplasmic reticulum membrane"/>
    <property type="evidence" value="ECO:0007669"/>
    <property type="project" value="UniProtKB-SubCell"/>
</dbReference>
<keyword evidence="6" id="KW-0325">Glycoprotein</keyword>
<dbReference type="GO" id="GO:0035459">
    <property type="term" value="P:vesicle cargo loading"/>
    <property type="evidence" value="ECO:0007669"/>
    <property type="project" value="TreeGrafter"/>
</dbReference>
<dbReference type="SMART" id="SM00326">
    <property type="entry name" value="SH3"/>
    <property type="match status" value="1"/>
</dbReference>
<evidence type="ECO:0000256" key="1">
    <source>
        <dbReference type="ARBA" id="ARBA00004389"/>
    </source>
</evidence>
<evidence type="ECO:0000256" key="3">
    <source>
        <dbReference type="ARBA" id="ARBA00022729"/>
    </source>
</evidence>
<dbReference type="Gene3D" id="2.30.30.40">
    <property type="entry name" value="SH3 Domains"/>
    <property type="match status" value="1"/>
</dbReference>
<evidence type="ECO:0000259" key="11">
    <source>
        <dbReference type="PROSITE" id="PS50002"/>
    </source>
</evidence>
<dbReference type="EMBL" id="OU896718">
    <property type="protein sequence ID" value="CAH1118904.1"/>
    <property type="molecule type" value="Genomic_DNA"/>
</dbReference>
<feature type="region of interest" description="Disordered" evidence="9">
    <location>
        <begin position="275"/>
        <end position="332"/>
    </location>
</feature>
<evidence type="ECO:0000256" key="9">
    <source>
        <dbReference type="SAM" id="MobiDB-lite"/>
    </source>
</evidence>
<keyword evidence="13" id="KW-1185">Reference proteome</keyword>
<dbReference type="SUPFAM" id="SSF50044">
    <property type="entry name" value="SH3-domain"/>
    <property type="match status" value="1"/>
</dbReference>
<feature type="compositionally biased region" description="Low complexity" evidence="9">
    <location>
        <begin position="516"/>
        <end position="531"/>
    </location>
</feature>
<feature type="region of interest" description="Disordered" evidence="9">
    <location>
        <begin position="1319"/>
        <end position="1445"/>
    </location>
</feature>
<feature type="compositionally biased region" description="Polar residues" evidence="9">
    <location>
        <begin position="307"/>
        <end position="332"/>
    </location>
</feature>
<dbReference type="PROSITE" id="PS50002">
    <property type="entry name" value="SH3"/>
    <property type="match status" value="1"/>
</dbReference>
<feature type="region of interest" description="Disordered" evidence="9">
    <location>
        <begin position="139"/>
        <end position="160"/>
    </location>
</feature>
<dbReference type="InterPro" id="IPR051500">
    <property type="entry name" value="cTAGE_MIA/OTOR"/>
</dbReference>
<evidence type="ECO:0000256" key="4">
    <source>
        <dbReference type="ARBA" id="ARBA00022824"/>
    </source>
</evidence>
<evidence type="ECO:0000313" key="12">
    <source>
        <dbReference type="EMBL" id="CAH1118904.1"/>
    </source>
</evidence>
<dbReference type="InterPro" id="IPR036028">
    <property type="entry name" value="SH3-like_dom_sf"/>
</dbReference>
<accession>A0A9P0GL39</accession>
<feature type="compositionally biased region" description="Basic and acidic residues" evidence="9">
    <location>
        <begin position="1429"/>
        <end position="1438"/>
    </location>
</feature>
<feature type="compositionally biased region" description="Polar residues" evidence="9">
    <location>
        <begin position="140"/>
        <end position="156"/>
    </location>
</feature>
<organism evidence="12 13">
    <name type="scientific">Phaedon cochleariae</name>
    <name type="common">Mustard beetle</name>
    <dbReference type="NCBI Taxonomy" id="80249"/>
    <lineage>
        <taxon>Eukaryota</taxon>
        <taxon>Metazoa</taxon>
        <taxon>Ecdysozoa</taxon>
        <taxon>Arthropoda</taxon>
        <taxon>Hexapoda</taxon>
        <taxon>Insecta</taxon>
        <taxon>Pterygota</taxon>
        <taxon>Neoptera</taxon>
        <taxon>Endopterygota</taxon>
        <taxon>Coleoptera</taxon>
        <taxon>Polyphaga</taxon>
        <taxon>Cucujiformia</taxon>
        <taxon>Chrysomeloidea</taxon>
        <taxon>Chrysomelidae</taxon>
        <taxon>Chrysomelinae</taxon>
        <taxon>Chrysomelini</taxon>
        <taxon>Phaedon</taxon>
    </lineage>
</organism>
<feature type="region of interest" description="Disordered" evidence="9">
    <location>
        <begin position="198"/>
        <end position="217"/>
    </location>
</feature>
<evidence type="ECO:0000256" key="5">
    <source>
        <dbReference type="ARBA" id="ARBA00023054"/>
    </source>
</evidence>
<feature type="coiled-coil region" evidence="8">
    <location>
        <begin position="812"/>
        <end position="1033"/>
    </location>
</feature>
<evidence type="ECO:0000256" key="2">
    <source>
        <dbReference type="ARBA" id="ARBA00022443"/>
    </source>
</evidence>
<feature type="compositionally biased region" description="Polar residues" evidence="9">
    <location>
        <begin position="1414"/>
        <end position="1428"/>
    </location>
</feature>
<feature type="region of interest" description="Disordered" evidence="9">
    <location>
        <begin position="566"/>
        <end position="604"/>
    </location>
</feature>